<keyword evidence="1" id="KW-0812">Transmembrane</keyword>
<evidence type="ECO:0000256" key="1">
    <source>
        <dbReference type="SAM" id="Phobius"/>
    </source>
</evidence>
<protein>
    <recommendedName>
        <fullName evidence="4">Universal stress protein B</fullName>
    </recommendedName>
</protein>
<dbReference type="RefSeq" id="WP_146569534.1">
    <property type="nucleotide sequence ID" value="NZ_CP042306.1"/>
</dbReference>
<evidence type="ECO:0000313" key="3">
    <source>
        <dbReference type="Proteomes" id="UP000315673"/>
    </source>
</evidence>
<dbReference type="Proteomes" id="UP000315673">
    <property type="component" value="Chromosome"/>
</dbReference>
<dbReference type="AlphaFoldDB" id="A0A5B8LH10"/>
<name>A0A5B8LH10_9SPHN</name>
<proteinExistence type="predicted"/>
<keyword evidence="1" id="KW-1133">Transmembrane helix</keyword>
<dbReference type="EMBL" id="CP042306">
    <property type="protein sequence ID" value="QDZ06450.1"/>
    <property type="molecule type" value="Genomic_DNA"/>
</dbReference>
<dbReference type="OrthoDB" id="8481797at2"/>
<organism evidence="2 3">
    <name type="scientific">Sphingomonas panacisoli</name>
    <dbReference type="NCBI Taxonomy" id="1813879"/>
    <lineage>
        <taxon>Bacteria</taxon>
        <taxon>Pseudomonadati</taxon>
        <taxon>Pseudomonadota</taxon>
        <taxon>Alphaproteobacteria</taxon>
        <taxon>Sphingomonadales</taxon>
        <taxon>Sphingomonadaceae</taxon>
        <taxon>Sphingomonas</taxon>
    </lineage>
</organism>
<accession>A0A5B8LH10</accession>
<reference evidence="2 3" key="1">
    <citation type="submission" date="2019-07" db="EMBL/GenBank/DDBJ databases">
        <title>Full genome sequence of Sphingomonas sp. 4R-6-7(HKS19).</title>
        <authorList>
            <person name="Im W.-T."/>
        </authorList>
    </citation>
    <scope>NUCLEOTIDE SEQUENCE [LARGE SCALE GENOMIC DNA]</scope>
    <source>
        <strain evidence="2 3">HKS19</strain>
    </source>
</reference>
<gene>
    <name evidence="2" type="ORF">FPZ24_02305</name>
</gene>
<dbReference type="KEGG" id="spai:FPZ24_02305"/>
<evidence type="ECO:0008006" key="4">
    <source>
        <dbReference type="Google" id="ProtNLM"/>
    </source>
</evidence>
<keyword evidence="3" id="KW-1185">Reference proteome</keyword>
<evidence type="ECO:0000313" key="2">
    <source>
        <dbReference type="EMBL" id="QDZ06450.1"/>
    </source>
</evidence>
<feature type="transmembrane region" description="Helical" evidence="1">
    <location>
        <begin position="6"/>
        <end position="23"/>
    </location>
</feature>
<sequence length="100" mass="11957">MPTYFLIPFAIFFICCASQFWFVKRVRDRLIDHHPNVFLKQERASFFPHNHIWRYAFDSRFRGLNDPELDRRVRNLRILTAIALGSWLAIAVCMVTMPRA</sequence>
<feature type="transmembrane region" description="Helical" evidence="1">
    <location>
        <begin position="78"/>
        <end position="97"/>
    </location>
</feature>
<keyword evidence="1" id="KW-0472">Membrane</keyword>